<evidence type="ECO:0000256" key="8">
    <source>
        <dbReference type="ARBA" id="ARBA00023264"/>
    </source>
</evidence>
<dbReference type="SMART" id="SM00046">
    <property type="entry name" value="DAGKc"/>
    <property type="match status" value="1"/>
</dbReference>
<gene>
    <name evidence="10" type="ORF">A5888_002322</name>
    <name evidence="11" type="ORF">A5888_004198</name>
</gene>
<dbReference type="NCBIfam" id="TIGR00147">
    <property type="entry name" value="YegS/Rv2252/BmrU family lipid kinase"/>
    <property type="match status" value="1"/>
</dbReference>
<keyword evidence="5" id="KW-0418">Kinase</keyword>
<organism evidence="10">
    <name type="scientific">Candidatus Enterococcus clewellii</name>
    <dbReference type="NCBI Taxonomy" id="1834193"/>
    <lineage>
        <taxon>Bacteria</taxon>
        <taxon>Bacillati</taxon>
        <taxon>Bacillota</taxon>
        <taxon>Bacilli</taxon>
        <taxon>Lactobacillales</taxon>
        <taxon>Enterococcaceae</taxon>
        <taxon>Enterococcus</taxon>
    </lineage>
</organism>
<dbReference type="EMBL" id="CP147247">
    <property type="protein sequence ID" value="WYJ92425.1"/>
    <property type="molecule type" value="Genomic_DNA"/>
</dbReference>
<dbReference type="Gene3D" id="3.40.50.10330">
    <property type="entry name" value="Probable inorganic polyphosphate/atp-NAD kinase, domain 1"/>
    <property type="match status" value="1"/>
</dbReference>
<evidence type="ECO:0000313" key="10">
    <source>
        <dbReference type="EMBL" id="OTP16108.1"/>
    </source>
</evidence>
<evidence type="ECO:0000313" key="11">
    <source>
        <dbReference type="EMBL" id="WYJ92425.1"/>
    </source>
</evidence>
<reference evidence="10" key="1">
    <citation type="submission" date="2017-05" db="EMBL/GenBank/DDBJ databases">
        <title>The Genome Sequence of Enterococcus sp. 9E7_DIV0242.</title>
        <authorList>
            <consortium name="The Broad Institute Genomics Platform"/>
            <consortium name="The Broad Institute Genomic Center for Infectious Diseases"/>
            <person name="Earl A."/>
            <person name="Manson A."/>
            <person name="Schwartman J."/>
            <person name="Gilmore M."/>
            <person name="Abouelleil A."/>
            <person name="Cao P."/>
            <person name="Chapman S."/>
            <person name="Cusick C."/>
            <person name="Shea T."/>
            <person name="Young S."/>
            <person name="Neafsey D."/>
            <person name="Nusbaum C."/>
            <person name="Birren B."/>
        </authorList>
    </citation>
    <scope>NUCLEOTIDE SEQUENCE [LARGE SCALE GENOMIC DNA]</scope>
    <source>
        <strain evidence="10">9E7_DIV0242</strain>
    </source>
</reference>
<feature type="domain" description="DAGKc" evidence="9">
    <location>
        <begin position="1"/>
        <end position="133"/>
    </location>
</feature>
<name>A0A242K713_9ENTE</name>
<evidence type="ECO:0000256" key="2">
    <source>
        <dbReference type="ARBA" id="ARBA00005983"/>
    </source>
</evidence>
<keyword evidence="7" id="KW-0443">Lipid metabolism</keyword>
<keyword evidence="12" id="KW-1185">Reference proteome</keyword>
<dbReference type="Pfam" id="PF19279">
    <property type="entry name" value="YegS_C"/>
    <property type="match status" value="1"/>
</dbReference>
<dbReference type="EMBL" id="NGMM01000003">
    <property type="protein sequence ID" value="OTP16108.1"/>
    <property type="molecule type" value="Genomic_DNA"/>
</dbReference>
<evidence type="ECO:0000313" key="12">
    <source>
        <dbReference type="Proteomes" id="UP000195141"/>
    </source>
</evidence>
<accession>A0A242K713</accession>
<keyword evidence="7" id="KW-0594">Phospholipid biosynthesis</keyword>
<dbReference type="GO" id="GO:0016301">
    <property type="term" value="F:kinase activity"/>
    <property type="evidence" value="ECO:0007669"/>
    <property type="project" value="UniProtKB-KW"/>
</dbReference>
<evidence type="ECO:0000256" key="6">
    <source>
        <dbReference type="ARBA" id="ARBA00022840"/>
    </source>
</evidence>
<proteinExistence type="inferred from homology"/>
<evidence type="ECO:0000256" key="5">
    <source>
        <dbReference type="ARBA" id="ARBA00022777"/>
    </source>
</evidence>
<comment type="similarity">
    <text evidence="2">Belongs to the diacylglycerol/lipid kinase family.</text>
</comment>
<dbReference type="SUPFAM" id="SSF111331">
    <property type="entry name" value="NAD kinase/diacylglycerol kinase-like"/>
    <property type="match status" value="1"/>
</dbReference>
<evidence type="ECO:0000256" key="7">
    <source>
        <dbReference type="ARBA" id="ARBA00023209"/>
    </source>
</evidence>
<keyword evidence="8" id="KW-1208">Phospholipid metabolism</keyword>
<dbReference type="PANTHER" id="PTHR12358">
    <property type="entry name" value="SPHINGOSINE KINASE"/>
    <property type="match status" value="1"/>
</dbReference>
<evidence type="ECO:0000256" key="1">
    <source>
        <dbReference type="ARBA" id="ARBA00001946"/>
    </source>
</evidence>
<evidence type="ECO:0000256" key="3">
    <source>
        <dbReference type="ARBA" id="ARBA00022679"/>
    </source>
</evidence>
<dbReference type="InterPro" id="IPR005218">
    <property type="entry name" value="Diacylglycerol/lipid_kinase"/>
</dbReference>
<dbReference type="Proteomes" id="UP000195141">
    <property type="component" value="Chromosome"/>
</dbReference>
<dbReference type="PROSITE" id="PS50146">
    <property type="entry name" value="DAGK"/>
    <property type="match status" value="1"/>
</dbReference>
<keyword evidence="4" id="KW-0547">Nucleotide-binding</keyword>
<dbReference type="InterPro" id="IPR001206">
    <property type="entry name" value="Diacylglycerol_kinase_cat_dom"/>
</dbReference>
<comment type="cofactor">
    <cofactor evidence="1">
        <name>Mg(2+)</name>
        <dbReference type="ChEBI" id="CHEBI:18420"/>
    </cofactor>
</comment>
<dbReference type="InterPro" id="IPR016064">
    <property type="entry name" value="NAD/diacylglycerol_kinase_sf"/>
</dbReference>
<dbReference type="Pfam" id="PF00781">
    <property type="entry name" value="DAGK_cat"/>
    <property type="match status" value="1"/>
</dbReference>
<dbReference type="Gene3D" id="2.60.200.40">
    <property type="match status" value="1"/>
</dbReference>
<dbReference type="InterPro" id="IPR045540">
    <property type="entry name" value="YegS/DAGK_C"/>
</dbReference>
<protein>
    <recommendedName>
        <fullName evidence="9">DAGKc domain-containing protein</fullName>
    </recommendedName>
</protein>
<dbReference type="OrthoDB" id="142078at2"/>
<dbReference type="PANTHER" id="PTHR12358:SF54">
    <property type="entry name" value="SPHINGOSINE KINASE RELATED PROTEIN"/>
    <property type="match status" value="1"/>
</dbReference>
<dbReference type="GO" id="GO:0008654">
    <property type="term" value="P:phospholipid biosynthetic process"/>
    <property type="evidence" value="ECO:0007669"/>
    <property type="project" value="UniProtKB-KW"/>
</dbReference>
<dbReference type="RefSeq" id="WP_086349365.1">
    <property type="nucleotide sequence ID" value="NZ_CP147247.1"/>
</dbReference>
<dbReference type="InterPro" id="IPR050187">
    <property type="entry name" value="Lipid_Phosphate_FormReg"/>
</dbReference>
<evidence type="ECO:0000259" key="9">
    <source>
        <dbReference type="PROSITE" id="PS50146"/>
    </source>
</evidence>
<keyword evidence="3" id="KW-0808">Transferase</keyword>
<sequence>MKKFMVLFNNTSGNDEGQKLAERFKEYAEDKDDNLTCDLQEIGPDIDDQEAVEAAREKKIDSLIIIGGDGTINRMTAAFKDDLSHLTVGILPGGTVNNVAQALNIPADFEKAAAIILQGHTRGVDYGLIGQQHSIVSTMTIGILADTAARITQKEKQKYGKLIFIRNFFKLLIKKKRYDLDIVVDNERWQGKTQLLALLMTNSVGGYRNFDASAKPDDGLFHLIILSHINSFRLIFYLPKIMLGKVNELPDIDYLTGTKITIKSRKNEKVGTRVDGDPCDDLPVELVMVKKGLSIFAPEET</sequence>
<evidence type="ECO:0000256" key="4">
    <source>
        <dbReference type="ARBA" id="ARBA00022741"/>
    </source>
</evidence>
<reference evidence="11" key="2">
    <citation type="submission" date="2017-05" db="EMBL/GenBank/DDBJ databases">
        <authorList>
            <consortium name="The Broad Institute Genomics Platform"/>
            <consortium name="The Broad Institute Genomic Center for Infectious Diseases"/>
            <person name="Earl A."/>
            <person name="Manson A."/>
            <person name="Schwartman J."/>
            <person name="Gilmore M."/>
            <person name="Abouelleil A."/>
            <person name="Cao P."/>
            <person name="Chapman S."/>
            <person name="Cusick C."/>
            <person name="Shea T."/>
            <person name="Young S."/>
            <person name="Neafsey D."/>
            <person name="Nusbaum C."/>
            <person name="Birren B."/>
        </authorList>
    </citation>
    <scope>NUCLEOTIDE SEQUENCE</scope>
    <source>
        <strain evidence="11">9E7_DIV0242</strain>
    </source>
</reference>
<dbReference type="GO" id="GO:0005524">
    <property type="term" value="F:ATP binding"/>
    <property type="evidence" value="ECO:0007669"/>
    <property type="project" value="UniProtKB-KW"/>
</dbReference>
<keyword evidence="7" id="KW-0444">Lipid biosynthesis</keyword>
<dbReference type="AlphaFoldDB" id="A0A242K713"/>
<dbReference type="InterPro" id="IPR017438">
    <property type="entry name" value="ATP-NAD_kinase_N"/>
</dbReference>
<reference evidence="11" key="3">
    <citation type="submission" date="2024-03" db="EMBL/GenBank/DDBJ databases">
        <title>The Genome Sequence of Enterococcus sp. DIV0242b.</title>
        <authorList>
            <consortium name="The Broad Institute Genomics Platform"/>
            <consortium name="The Broad Institute Microbial Omics Core"/>
            <consortium name="The Broad Institute Genomic Center for Infectious Diseases"/>
            <person name="Earl A."/>
            <person name="Manson A."/>
            <person name="Gilmore M."/>
            <person name="Schwartman J."/>
            <person name="Shea T."/>
            <person name="Abouelleil A."/>
            <person name="Cao P."/>
            <person name="Chapman S."/>
            <person name="Cusick C."/>
            <person name="Young S."/>
            <person name="Neafsey D."/>
            <person name="Nusbaum C."/>
            <person name="Birren B."/>
        </authorList>
    </citation>
    <scope>NUCLEOTIDE SEQUENCE</scope>
    <source>
        <strain evidence="11">9E7_DIV0242</strain>
    </source>
</reference>
<keyword evidence="6" id="KW-0067">ATP-binding</keyword>